<keyword evidence="3" id="KW-1185">Reference proteome</keyword>
<reference evidence="2 3" key="1">
    <citation type="submission" date="2020-07" db="EMBL/GenBank/DDBJ databases">
        <title>Genomic Encyclopedia of Type Strains, Phase IV (KMG-V): Genome sequencing to study the core and pangenomes of soil and plant-associated prokaryotes.</title>
        <authorList>
            <person name="Whitman W."/>
        </authorList>
    </citation>
    <scope>NUCLEOTIDE SEQUENCE [LARGE SCALE GENOMIC DNA]</scope>
    <source>
        <strain evidence="2 3">RH2WT43</strain>
    </source>
</reference>
<dbReference type="Proteomes" id="UP000550401">
    <property type="component" value="Unassembled WGS sequence"/>
</dbReference>
<evidence type="ECO:0000313" key="2">
    <source>
        <dbReference type="EMBL" id="MBA8888209.1"/>
    </source>
</evidence>
<dbReference type="RefSeq" id="WP_182531263.1">
    <property type="nucleotide sequence ID" value="NZ_JACGXL010000003.1"/>
</dbReference>
<feature type="chain" id="PRO_5032849164" evidence="1">
    <location>
        <begin position="21"/>
        <end position="561"/>
    </location>
</feature>
<name>A0A839F2Z0_9GAMM</name>
<protein>
    <submittedName>
        <fullName evidence="2">Putative membrane protein</fullName>
    </submittedName>
</protein>
<dbReference type="AlphaFoldDB" id="A0A839F2Z0"/>
<evidence type="ECO:0000256" key="1">
    <source>
        <dbReference type="SAM" id="SignalP"/>
    </source>
</evidence>
<dbReference type="EMBL" id="JACGXL010000003">
    <property type="protein sequence ID" value="MBA8888209.1"/>
    <property type="molecule type" value="Genomic_DNA"/>
</dbReference>
<gene>
    <name evidence="2" type="ORF">FHW12_002433</name>
</gene>
<sequence length="561" mass="57952">MRTSLYAAIAFALLAGRAHAARFTDLGIANGQMTSLSHNGRIAAGIAGESGWRWAKDRGPSVLTGFVEVEGMSAWAQPVAGAWTNAATLDVAALAYSNSDLVGGPVEIGGLPGATGLDGTLSVGYGVSDTKVAVGLAYDDSGNAIAFRWDAGNGIARLDVNRPDNYSRANGISADGSVAWGWNDQDDGFRSAVVWHDGVPTDLVDAQSNPVGEADGGSRDGSVIVGSGLATPDGSSAWRWTAAAGVQPLGVPSLAPGRSAVAAPASIERTALVARHPERASARVGDAAPQGFPPASYAFGVSDDGNVIVGRSGAFPMFFATVWTPATGMVRLDDYASARGVAIPAGWSLMTATAVSADGLVIGGWGIDPNNALNSFVIDLHDDTPREALLEAHGTVDWNDLPDGPFAGVPVGTPVTMTFRISPDGFEVEPGEATSYPVELETFSLVAGTASDTLVATPSGPNVWIANDYPLSDGIHLFDTPTTTAGQSMEFELFNPGGDMFDSDDLGRINRTFGPAFFEKASWVVAAGGQFGMYMALDSVSIHDVDDGSDVIFADGFESQP</sequence>
<keyword evidence="1" id="KW-0732">Signal</keyword>
<accession>A0A839F2Z0</accession>
<organism evidence="2 3">
    <name type="scientific">Dokdonella fugitiva</name>
    <dbReference type="NCBI Taxonomy" id="328517"/>
    <lineage>
        <taxon>Bacteria</taxon>
        <taxon>Pseudomonadati</taxon>
        <taxon>Pseudomonadota</taxon>
        <taxon>Gammaproteobacteria</taxon>
        <taxon>Lysobacterales</taxon>
        <taxon>Rhodanobacteraceae</taxon>
        <taxon>Dokdonella</taxon>
    </lineage>
</organism>
<feature type="signal peptide" evidence="1">
    <location>
        <begin position="1"/>
        <end position="20"/>
    </location>
</feature>
<evidence type="ECO:0000313" key="3">
    <source>
        <dbReference type="Proteomes" id="UP000550401"/>
    </source>
</evidence>
<comment type="caution">
    <text evidence="2">The sequence shown here is derived from an EMBL/GenBank/DDBJ whole genome shotgun (WGS) entry which is preliminary data.</text>
</comment>
<proteinExistence type="predicted"/>